<dbReference type="EMBL" id="JYKN01002929">
    <property type="protein sequence ID" value="KKK14660.1"/>
    <property type="molecule type" value="Genomic_DNA"/>
</dbReference>
<dbReference type="PROSITE" id="PS50048">
    <property type="entry name" value="ZN2_CY6_FUNGAL_2"/>
    <property type="match status" value="2"/>
</dbReference>
<evidence type="ECO:0000313" key="8">
    <source>
        <dbReference type="EMBL" id="KKK14660.1"/>
    </source>
</evidence>
<evidence type="ECO:0000259" key="7">
    <source>
        <dbReference type="PROSITE" id="PS50048"/>
    </source>
</evidence>
<dbReference type="Proteomes" id="UP000034947">
    <property type="component" value="Unassembled WGS sequence"/>
</dbReference>
<accession>A0A0F8W9V3</accession>
<feature type="domain" description="Zn(2)-C6 fungal-type" evidence="7">
    <location>
        <begin position="66"/>
        <end position="95"/>
    </location>
</feature>
<gene>
    <name evidence="8" type="ORF">AOCH_001098</name>
</gene>
<dbReference type="OrthoDB" id="434972at2759"/>
<dbReference type="Pfam" id="PF00172">
    <property type="entry name" value="Zn_clus"/>
    <property type="match status" value="1"/>
</dbReference>
<dbReference type="GO" id="GO:0045944">
    <property type="term" value="P:positive regulation of transcription by RNA polymerase II"/>
    <property type="evidence" value="ECO:0007669"/>
    <property type="project" value="TreeGrafter"/>
</dbReference>
<dbReference type="Gene3D" id="4.10.240.10">
    <property type="entry name" value="Zn(2)-C6 fungal-type DNA-binding domain"/>
    <property type="match status" value="1"/>
</dbReference>
<feature type="region of interest" description="Disordered" evidence="6">
    <location>
        <begin position="96"/>
        <end position="125"/>
    </location>
</feature>
<proteinExistence type="predicted"/>
<evidence type="ECO:0000256" key="5">
    <source>
        <dbReference type="ARBA" id="ARBA00023242"/>
    </source>
</evidence>
<dbReference type="AlphaFoldDB" id="A0A0F8W9V3"/>
<feature type="domain" description="Zn(2)-C6 fungal-type" evidence="7">
    <location>
        <begin position="7"/>
        <end position="36"/>
    </location>
</feature>
<dbReference type="CDD" id="cd00067">
    <property type="entry name" value="GAL4"/>
    <property type="match status" value="2"/>
</dbReference>
<keyword evidence="3" id="KW-0238">DNA-binding</keyword>
<feature type="compositionally biased region" description="Polar residues" evidence="6">
    <location>
        <begin position="109"/>
        <end position="125"/>
    </location>
</feature>
<keyword evidence="4" id="KW-0804">Transcription</keyword>
<evidence type="ECO:0000256" key="3">
    <source>
        <dbReference type="ARBA" id="ARBA00023125"/>
    </source>
</evidence>
<dbReference type="InterPro" id="IPR001138">
    <property type="entry name" value="Zn2Cys6_DnaBD"/>
</dbReference>
<dbReference type="GO" id="GO:0008270">
    <property type="term" value="F:zinc ion binding"/>
    <property type="evidence" value="ECO:0007669"/>
    <property type="project" value="InterPro"/>
</dbReference>
<dbReference type="InterPro" id="IPR021858">
    <property type="entry name" value="Fun_TF"/>
</dbReference>
<dbReference type="GO" id="GO:0000976">
    <property type="term" value="F:transcription cis-regulatory region binding"/>
    <property type="evidence" value="ECO:0007669"/>
    <property type="project" value="TreeGrafter"/>
</dbReference>
<dbReference type="SUPFAM" id="SSF57701">
    <property type="entry name" value="Zn2/Cys6 DNA-binding domain"/>
    <property type="match status" value="2"/>
</dbReference>
<dbReference type="InterPro" id="IPR036864">
    <property type="entry name" value="Zn2-C6_fun-type_DNA-bd_sf"/>
</dbReference>
<dbReference type="SMART" id="SM00066">
    <property type="entry name" value="GAL4"/>
    <property type="match status" value="2"/>
</dbReference>
<keyword evidence="5" id="KW-0539">Nucleus</keyword>
<keyword evidence="9" id="KW-1185">Reference proteome</keyword>
<keyword evidence="2" id="KW-0805">Transcription regulation</keyword>
<reference evidence="8 9" key="1">
    <citation type="submission" date="2015-02" db="EMBL/GenBank/DDBJ databases">
        <title>Draft Genome Sequences of Two Closely-Related Aflatoxigenic Aspergillus Species Obtained from the Cote d'Ivoire.</title>
        <authorList>
            <person name="Moore G.G."/>
            <person name="Beltz S.B."/>
            <person name="Mack B.M."/>
        </authorList>
    </citation>
    <scope>NUCLEOTIDE SEQUENCE [LARGE SCALE GENOMIC DNA]</scope>
    <source>
        <strain evidence="8 9">SRRC1432</strain>
    </source>
</reference>
<evidence type="ECO:0000256" key="1">
    <source>
        <dbReference type="ARBA" id="ARBA00004123"/>
    </source>
</evidence>
<protein>
    <recommendedName>
        <fullName evidence="7">Zn(2)-C6 fungal-type domain-containing protein</fullName>
    </recommendedName>
</protein>
<dbReference type="PANTHER" id="PTHR37534">
    <property type="entry name" value="TRANSCRIPTIONAL ACTIVATOR PROTEIN UGA3"/>
    <property type="match status" value="1"/>
</dbReference>
<dbReference type="PANTHER" id="PTHR37534:SF49">
    <property type="entry name" value="LYSINE BIOSYNTHESIS REGULATORY PROTEIN LYS14"/>
    <property type="match status" value="1"/>
</dbReference>
<evidence type="ECO:0000256" key="2">
    <source>
        <dbReference type="ARBA" id="ARBA00023015"/>
    </source>
</evidence>
<name>A0A0F8W9V3_9EURO</name>
<dbReference type="GO" id="GO:0005634">
    <property type="term" value="C:nucleus"/>
    <property type="evidence" value="ECO:0007669"/>
    <property type="project" value="UniProtKB-SubCell"/>
</dbReference>
<evidence type="ECO:0000256" key="6">
    <source>
        <dbReference type="SAM" id="MobiDB-lite"/>
    </source>
</evidence>
<dbReference type="VEuPathDB" id="FungiDB:P175DRAFT_0341800"/>
<organism evidence="8 9">
    <name type="scientific">Aspergillus ochraceoroseus</name>
    <dbReference type="NCBI Taxonomy" id="138278"/>
    <lineage>
        <taxon>Eukaryota</taxon>
        <taxon>Fungi</taxon>
        <taxon>Dikarya</taxon>
        <taxon>Ascomycota</taxon>
        <taxon>Pezizomycotina</taxon>
        <taxon>Eurotiomycetes</taxon>
        <taxon>Eurotiomycetidae</taxon>
        <taxon>Eurotiales</taxon>
        <taxon>Aspergillaceae</taxon>
        <taxon>Aspergillus</taxon>
        <taxon>Aspergillus subgen. Nidulantes</taxon>
    </lineage>
</organism>
<comment type="subcellular location">
    <subcellularLocation>
        <location evidence="1">Nucleus</location>
    </subcellularLocation>
</comment>
<comment type="caution">
    <text evidence="8">The sequence shown here is derived from an EMBL/GenBank/DDBJ whole genome shotgun (WGS) entry which is preliminary data.</text>
</comment>
<evidence type="ECO:0000256" key="4">
    <source>
        <dbReference type="ARBA" id="ARBA00023163"/>
    </source>
</evidence>
<dbReference type="GO" id="GO:0000981">
    <property type="term" value="F:DNA-binding transcription factor activity, RNA polymerase II-specific"/>
    <property type="evidence" value="ECO:0007669"/>
    <property type="project" value="InterPro"/>
</dbReference>
<evidence type="ECO:0000313" key="9">
    <source>
        <dbReference type="Proteomes" id="UP000034947"/>
    </source>
</evidence>
<sequence>MPRQRTACFTCASIKTACSRGHPCRRCERLSLTCSYAVKCHRTRAETDAGEGTSRCRVTHRRSRNGCVNCLQRRKKCDEEFPVCRECRRLGLENCHPRNSSPSSSTSPRDWQTASTPGSEGSQTVASSIRLDQNDSALDFNVNEYLAHVASMPERNLAGIPRRGHLNESNALKSRKKNGYNTNVELTVNGNVHLGNIIHLAPAGMADFEPTEQHLLLHYVQHVSRALAVVNDDENPFLHEILPMAMEVKSVRHAMLALTACHLCKVYPKFEDTLIRQHSLALQHLKQDLQSETKAGFTLTTSLLLCLFGICHGNSPKWILHLYGAKVLVDLHLAGGLPIAPSKFVLDLYEFICCKTRITCDRVPVERIGFPSTLLSTGDSQVHIHPLFGLAGDLYHILNLISQLAMDKNKQTQTPGNEDEFLLEARRIETSLQEWIVPIEVDHHNTRLVRDAAIAAEAIRWTALIRLHQVMGGTFRDESKLQTAVENILSAVSCISPGSSVDSQLLLPVFMAGISAVRKSARLQLEYRLSLLESTIGMGNIAGAHQLLDLFWEHNRERDVDWEDLLKREHPYVIFY</sequence>
<dbReference type="Pfam" id="PF11951">
    <property type="entry name" value="Fungal_trans_2"/>
    <property type="match status" value="1"/>
</dbReference>